<keyword evidence="10" id="KW-1133">Transmembrane helix</keyword>
<keyword evidence="10" id="KW-0472">Membrane</keyword>
<evidence type="ECO:0000256" key="10">
    <source>
        <dbReference type="SAM" id="Phobius"/>
    </source>
</evidence>
<dbReference type="InterPro" id="IPR002401">
    <property type="entry name" value="Cyt_P450_E_grp-I"/>
</dbReference>
<keyword evidence="4 8" id="KW-0479">Metal-binding</keyword>
<dbReference type="PRINTS" id="PR00463">
    <property type="entry name" value="EP450I"/>
</dbReference>
<dbReference type="InterPro" id="IPR017972">
    <property type="entry name" value="Cyt_P450_CS"/>
</dbReference>
<dbReference type="SUPFAM" id="SSF48264">
    <property type="entry name" value="Cytochrome P450"/>
    <property type="match status" value="2"/>
</dbReference>
<dbReference type="InterPro" id="IPR036396">
    <property type="entry name" value="Cyt_P450_sf"/>
</dbReference>
<keyword evidence="12" id="KW-1185">Reference proteome</keyword>
<dbReference type="GO" id="GO:0016705">
    <property type="term" value="F:oxidoreductase activity, acting on paired donors, with incorporation or reduction of molecular oxygen"/>
    <property type="evidence" value="ECO:0007669"/>
    <property type="project" value="InterPro"/>
</dbReference>
<dbReference type="PRINTS" id="PR00385">
    <property type="entry name" value="P450"/>
</dbReference>
<evidence type="ECO:0000256" key="5">
    <source>
        <dbReference type="ARBA" id="ARBA00023002"/>
    </source>
</evidence>
<evidence type="ECO:0000256" key="8">
    <source>
        <dbReference type="PIRSR" id="PIRSR602401-1"/>
    </source>
</evidence>
<feature type="binding site" description="axial binding residue" evidence="8">
    <location>
        <position position="441"/>
    </location>
    <ligand>
        <name>heme</name>
        <dbReference type="ChEBI" id="CHEBI:30413"/>
    </ligand>
    <ligandPart>
        <name>Fe</name>
        <dbReference type="ChEBI" id="CHEBI:18248"/>
    </ligandPart>
</feature>
<evidence type="ECO:0000256" key="6">
    <source>
        <dbReference type="ARBA" id="ARBA00023004"/>
    </source>
</evidence>
<comment type="caution">
    <text evidence="11">The sequence shown here is derived from an EMBL/GenBank/DDBJ whole genome shotgun (WGS) entry which is preliminary data.</text>
</comment>
<dbReference type="Gene3D" id="1.10.630.10">
    <property type="entry name" value="Cytochrome P450"/>
    <property type="match status" value="2"/>
</dbReference>
<dbReference type="OrthoDB" id="1470350at2759"/>
<evidence type="ECO:0000256" key="4">
    <source>
        <dbReference type="ARBA" id="ARBA00022723"/>
    </source>
</evidence>
<name>A0A8K0GXQ7_9ROSA</name>
<comment type="cofactor">
    <cofactor evidence="1 8">
        <name>heme</name>
        <dbReference type="ChEBI" id="CHEBI:30413"/>
    </cofactor>
</comment>
<dbReference type="InterPro" id="IPR001128">
    <property type="entry name" value="Cyt_P450"/>
</dbReference>
<dbReference type="EMBL" id="VOIH02000009">
    <property type="protein sequence ID" value="KAF3438700.1"/>
    <property type="molecule type" value="Genomic_DNA"/>
</dbReference>
<keyword evidence="3 8" id="KW-0349">Heme</keyword>
<dbReference type="Proteomes" id="UP000796880">
    <property type="component" value="Unassembled WGS sequence"/>
</dbReference>
<dbReference type="FunFam" id="1.10.630.10:FF:000126">
    <property type="entry name" value="Predicted protein"/>
    <property type="match status" value="1"/>
</dbReference>
<dbReference type="GO" id="GO:0004497">
    <property type="term" value="F:monooxygenase activity"/>
    <property type="evidence" value="ECO:0007669"/>
    <property type="project" value="UniProtKB-KW"/>
</dbReference>
<dbReference type="GO" id="GO:0005506">
    <property type="term" value="F:iron ion binding"/>
    <property type="evidence" value="ECO:0007669"/>
    <property type="project" value="InterPro"/>
</dbReference>
<accession>A0A8K0GXQ7</accession>
<dbReference type="GO" id="GO:0020037">
    <property type="term" value="F:heme binding"/>
    <property type="evidence" value="ECO:0007669"/>
    <property type="project" value="InterPro"/>
</dbReference>
<dbReference type="CDD" id="cd11072">
    <property type="entry name" value="CYP71-like"/>
    <property type="match status" value="1"/>
</dbReference>
<dbReference type="AlphaFoldDB" id="A0A8K0GXQ7"/>
<evidence type="ECO:0000313" key="11">
    <source>
        <dbReference type="EMBL" id="KAF3438700.1"/>
    </source>
</evidence>
<sequence>MGGMLLPQFFNELWQELLFHPLLVSVSVSVFLFSLLFLFICRNGSSGVKLNLPPSPPRLPLIGNLHQLGSLPHCSLRALAHKYGPDLMLLHLGQVPVLVVSSADMVRKMVKKYDIVISNRPRNIAPSILLYNGNDVAFATYGEYWRQARKIIVAELLSIKRVQEFQFVRDEEVAAMVDRIRSACVNGSTINIGETLIAVINNIVSRCVLGKTFMEEDGRSRIGELMREVMVLLGAFSFGDLFPLLKWMDVVSGLAEHKANLVATNDFVDILLRAQNQNDEMPGFELTQKDIKGILADMFVGGTVTSSTGMEWLMAELVKNPKVMKKAQEEVRRVVGKKSKIDMEDINQMDYLKCVTKENLRLHPSLPLLLPRQTSESIHLGGYHIPAKATVLVNVWAIQRDRTLWDRPEEFIPERFENSDVDFKCQDHFQFSPFGSGRRGCPGMTFGVAVAEYVIANLLYWFDWKLPGGALAKDLDMTEAHSLAVFKRVPLHLLPIPYNYSLSSTTLIIHVHGTCLTVFVPERFENSSVDFKGQDFQFIPFGSGRRGCPGMTFWVASIEYVTANLLYWFDWKLNEDGGLGKYLNMSKVYGLAACKKVPLRLVPKPSSP</sequence>
<evidence type="ECO:0008006" key="13">
    <source>
        <dbReference type="Google" id="ProtNLM"/>
    </source>
</evidence>
<evidence type="ECO:0000256" key="2">
    <source>
        <dbReference type="ARBA" id="ARBA00010617"/>
    </source>
</evidence>
<feature type="transmembrane region" description="Helical" evidence="10">
    <location>
        <begin position="229"/>
        <end position="248"/>
    </location>
</feature>
<comment type="similarity">
    <text evidence="2 9">Belongs to the cytochrome P450 family.</text>
</comment>
<gene>
    <name evidence="11" type="ORF">FNV43_RR21464</name>
</gene>
<keyword evidence="10" id="KW-0812">Transmembrane</keyword>
<proteinExistence type="inferred from homology"/>
<evidence type="ECO:0000313" key="12">
    <source>
        <dbReference type="Proteomes" id="UP000796880"/>
    </source>
</evidence>
<keyword evidence="7 9" id="KW-0503">Monooxygenase</keyword>
<protein>
    <recommendedName>
        <fullName evidence="13">Cytochrome P450</fullName>
    </recommendedName>
</protein>
<reference evidence="11" key="1">
    <citation type="submission" date="2020-03" db="EMBL/GenBank/DDBJ databases">
        <title>A high-quality chromosome-level genome assembly of a woody plant with both climbing and erect habits, Rhamnella rubrinervis.</title>
        <authorList>
            <person name="Lu Z."/>
            <person name="Yang Y."/>
            <person name="Zhu X."/>
            <person name="Sun Y."/>
        </authorList>
    </citation>
    <scope>NUCLEOTIDE SEQUENCE</scope>
    <source>
        <strain evidence="11">BYM</strain>
        <tissue evidence="11">Leaf</tissue>
    </source>
</reference>
<keyword evidence="5 9" id="KW-0560">Oxidoreductase</keyword>
<dbReference type="Pfam" id="PF00067">
    <property type="entry name" value="p450"/>
    <property type="match status" value="3"/>
</dbReference>
<organism evidence="11 12">
    <name type="scientific">Rhamnella rubrinervis</name>
    <dbReference type="NCBI Taxonomy" id="2594499"/>
    <lineage>
        <taxon>Eukaryota</taxon>
        <taxon>Viridiplantae</taxon>
        <taxon>Streptophyta</taxon>
        <taxon>Embryophyta</taxon>
        <taxon>Tracheophyta</taxon>
        <taxon>Spermatophyta</taxon>
        <taxon>Magnoliopsida</taxon>
        <taxon>eudicotyledons</taxon>
        <taxon>Gunneridae</taxon>
        <taxon>Pentapetalae</taxon>
        <taxon>rosids</taxon>
        <taxon>fabids</taxon>
        <taxon>Rosales</taxon>
        <taxon>Rhamnaceae</taxon>
        <taxon>rhamnoid group</taxon>
        <taxon>Rhamneae</taxon>
        <taxon>Rhamnella</taxon>
    </lineage>
</organism>
<dbReference type="PANTHER" id="PTHR47955">
    <property type="entry name" value="CYTOCHROME P450 FAMILY 71 PROTEIN"/>
    <property type="match status" value="1"/>
</dbReference>
<evidence type="ECO:0000256" key="3">
    <source>
        <dbReference type="ARBA" id="ARBA00022617"/>
    </source>
</evidence>
<dbReference type="PROSITE" id="PS00086">
    <property type="entry name" value="CYTOCHROME_P450"/>
    <property type="match status" value="2"/>
</dbReference>
<keyword evidence="6 8" id="KW-0408">Iron</keyword>
<dbReference type="PANTHER" id="PTHR47955:SF15">
    <property type="entry name" value="CYTOCHROME P450 71A2-LIKE"/>
    <property type="match status" value="1"/>
</dbReference>
<evidence type="ECO:0000256" key="9">
    <source>
        <dbReference type="RuleBase" id="RU000461"/>
    </source>
</evidence>
<feature type="transmembrane region" description="Helical" evidence="10">
    <location>
        <begin position="20"/>
        <end position="41"/>
    </location>
</feature>
<evidence type="ECO:0000256" key="1">
    <source>
        <dbReference type="ARBA" id="ARBA00001971"/>
    </source>
</evidence>
<evidence type="ECO:0000256" key="7">
    <source>
        <dbReference type="ARBA" id="ARBA00023033"/>
    </source>
</evidence>